<feature type="transmembrane region" description="Helical" evidence="1">
    <location>
        <begin position="6"/>
        <end position="24"/>
    </location>
</feature>
<feature type="transmembrane region" description="Helical" evidence="1">
    <location>
        <begin position="31"/>
        <end position="60"/>
    </location>
</feature>
<comment type="caution">
    <text evidence="2">The sequence shown here is derived from an EMBL/GenBank/DDBJ whole genome shotgun (WGS) entry which is preliminary data.</text>
</comment>
<keyword evidence="1" id="KW-1133">Transmembrane helix</keyword>
<keyword evidence="1" id="KW-0472">Membrane</keyword>
<dbReference type="RefSeq" id="WP_133287023.1">
    <property type="nucleotide sequence ID" value="NZ_SMSJ01000002.1"/>
</dbReference>
<gene>
    <name evidence="2" type="ORF">E2C06_02660</name>
</gene>
<name>A0A4R5QN07_9PROT</name>
<dbReference type="AlphaFoldDB" id="A0A4R5QN07"/>
<dbReference type="EMBL" id="SMSJ01000002">
    <property type="protein sequence ID" value="TDH64258.1"/>
    <property type="molecule type" value="Genomic_DNA"/>
</dbReference>
<reference evidence="2 3" key="1">
    <citation type="journal article" date="2016" name="J. Microbiol.">
        <title>Dankookia rubra gen. nov., sp. nov., an alphaproteobacterium isolated from sediment of a shallow stream.</title>
        <authorList>
            <person name="Kim W.H."/>
            <person name="Kim D.H."/>
            <person name="Kang K."/>
            <person name="Ahn T.Y."/>
        </authorList>
    </citation>
    <scope>NUCLEOTIDE SEQUENCE [LARGE SCALE GENOMIC DNA]</scope>
    <source>
        <strain evidence="2 3">JCM30602</strain>
    </source>
</reference>
<protein>
    <submittedName>
        <fullName evidence="2">Uncharacterized protein</fullName>
    </submittedName>
</protein>
<accession>A0A4R5QN07</accession>
<evidence type="ECO:0000313" key="2">
    <source>
        <dbReference type="EMBL" id="TDH64258.1"/>
    </source>
</evidence>
<organism evidence="2 3">
    <name type="scientific">Dankookia rubra</name>
    <dbReference type="NCBI Taxonomy" id="1442381"/>
    <lineage>
        <taxon>Bacteria</taxon>
        <taxon>Pseudomonadati</taxon>
        <taxon>Pseudomonadota</taxon>
        <taxon>Alphaproteobacteria</taxon>
        <taxon>Acetobacterales</taxon>
        <taxon>Roseomonadaceae</taxon>
        <taxon>Dankookia</taxon>
    </lineage>
</organism>
<evidence type="ECO:0000256" key="1">
    <source>
        <dbReference type="SAM" id="Phobius"/>
    </source>
</evidence>
<evidence type="ECO:0000313" key="3">
    <source>
        <dbReference type="Proteomes" id="UP000295096"/>
    </source>
</evidence>
<keyword evidence="3" id="KW-1185">Reference proteome</keyword>
<sequence length="70" mass="7198">MSFYELAVIVAGIAMGVWLDRLLGPARRLGLLALGAAALGGLLLLGQDWAGMALGCLLGARLVPVRAPRA</sequence>
<dbReference type="Proteomes" id="UP000295096">
    <property type="component" value="Unassembled WGS sequence"/>
</dbReference>
<proteinExistence type="predicted"/>
<keyword evidence="1" id="KW-0812">Transmembrane</keyword>